<gene>
    <name evidence="1" type="ORF">EV650_1125</name>
</gene>
<organism evidence="1 2">
    <name type="scientific">Kribbella kalugense</name>
    <dbReference type="NCBI Taxonomy" id="2512221"/>
    <lineage>
        <taxon>Bacteria</taxon>
        <taxon>Bacillati</taxon>
        <taxon>Actinomycetota</taxon>
        <taxon>Actinomycetes</taxon>
        <taxon>Propionibacteriales</taxon>
        <taxon>Kribbellaceae</taxon>
        <taxon>Kribbella</taxon>
    </lineage>
</organism>
<comment type="caution">
    <text evidence="1">The sequence shown here is derived from an EMBL/GenBank/DDBJ whole genome shotgun (WGS) entry which is preliminary data.</text>
</comment>
<dbReference type="RefSeq" id="WP_134115995.1">
    <property type="nucleotide sequence ID" value="NZ_SODF01000001.1"/>
</dbReference>
<dbReference type="EMBL" id="SODF01000001">
    <property type="protein sequence ID" value="TDW22288.1"/>
    <property type="molecule type" value="Genomic_DNA"/>
</dbReference>
<evidence type="ECO:0000313" key="1">
    <source>
        <dbReference type="EMBL" id="TDW22288.1"/>
    </source>
</evidence>
<dbReference type="AlphaFoldDB" id="A0A4R7ZZ98"/>
<reference evidence="1 2" key="1">
    <citation type="submission" date="2019-03" db="EMBL/GenBank/DDBJ databases">
        <title>Genomic Encyclopedia of Type Strains, Phase III (KMG-III): the genomes of soil and plant-associated and newly described type strains.</title>
        <authorList>
            <person name="Whitman W."/>
        </authorList>
    </citation>
    <scope>NUCLEOTIDE SEQUENCE [LARGE SCALE GENOMIC DNA]</scope>
    <source>
        <strain evidence="1 2">VKM Ac-2570</strain>
    </source>
</reference>
<evidence type="ECO:0000313" key="2">
    <source>
        <dbReference type="Proteomes" id="UP000295447"/>
    </source>
</evidence>
<proteinExistence type="predicted"/>
<sequence>MAAIELGGFWQGKIPVGTPGVIDEVDDSDAGPVFTVTFTIVQDDLLTPHRTTVTGLGEGELTS</sequence>
<name>A0A4R7ZZ98_9ACTN</name>
<accession>A0A4R7ZZ98</accession>
<dbReference type="Proteomes" id="UP000295447">
    <property type="component" value="Unassembled WGS sequence"/>
</dbReference>
<protein>
    <submittedName>
        <fullName evidence="1">Uncharacterized protein</fullName>
    </submittedName>
</protein>
<keyword evidence="2" id="KW-1185">Reference proteome</keyword>